<evidence type="ECO:0000313" key="9">
    <source>
        <dbReference type="EMBL" id="CAD7088246.1"/>
    </source>
</evidence>
<feature type="compositionally biased region" description="Low complexity" evidence="7">
    <location>
        <begin position="438"/>
        <end position="457"/>
    </location>
</feature>
<dbReference type="GO" id="GO:0042795">
    <property type="term" value="P:snRNA transcription by RNA polymerase II"/>
    <property type="evidence" value="ECO:0007669"/>
    <property type="project" value="TreeGrafter"/>
</dbReference>
<feature type="domain" description="OCEL" evidence="8">
    <location>
        <begin position="771"/>
        <end position="880"/>
    </location>
</feature>
<dbReference type="PANTHER" id="PTHR23288">
    <property type="entry name" value="OCCLUDIN AND RNA POLYMERASE II ELONGATION FACTOR ELL"/>
    <property type="match status" value="1"/>
</dbReference>
<keyword evidence="4" id="KW-0804">Transcription</keyword>
<feature type="compositionally biased region" description="Polar residues" evidence="7">
    <location>
        <begin position="202"/>
        <end position="219"/>
    </location>
</feature>
<name>A0A7R8YZZ9_HERIL</name>
<dbReference type="GO" id="GO:0000987">
    <property type="term" value="F:cis-regulatory region sequence-specific DNA binding"/>
    <property type="evidence" value="ECO:0007669"/>
    <property type="project" value="TreeGrafter"/>
</dbReference>
<dbReference type="EMBL" id="LR899012">
    <property type="protein sequence ID" value="CAD7088246.1"/>
    <property type="molecule type" value="Genomic_DNA"/>
</dbReference>
<comment type="subcellular location">
    <subcellularLocation>
        <location evidence="1">Nucleus</location>
    </subcellularLocation>
</comment>
<dbReference type="Pfam" id="PF10390">
    <property type="entry name" value="ELL"/>
    <property type="match status" value="1"/>
</dbReference>
<feature type="compositionally biased region" description="Low complexity" evidence="7">
    <location>
        <begin position="307"/>
        <end position="328"/>
    </location>
</feature>
<feature type="compositionally biased region" description="Low complexity" evidence="7">
    <location>
        <begin position="220"/>
        <end position="250"/>
    </location>
</feature>
<feature type="region of interest" description="Disordered" evidence="7">
    <location>
        <begin position="432"/>
        <end position="539"/>
    </location>
</feature>
<feature type="region of interest" description="Disordered" evidence="7">
    <location>
        <begin position="561"/>
        <end position="771"/>
    </location>
</feature>
<dbReference type="InterPro" id="IPR010844">
    <property type="entry name" value="Occludin_ELL"/>
</dbReference>
<evidence type="ECO:0000256" key="5">
    <source>
        <dbReference type="ARBA" id="ARBA00023242"/>
    </source>
</evidence>
<keyword evidence="5" id="KW-0539">Nucleus</keyword>
<dbReference type="InParanoid" id="A0A7R8YZZ9"/>
<evidence type="ECO:0000313" key="10">
    <source>
        <dbReference type="Proteomes" id="UP000594454"/>
    </source>
</evidence>
<dbReference type="InterPro" id="IPR031176">
    <property type="entry name" value="ELL/occludin"/>
</dbReference>
<dbReference type="GO" id="GO:0032968">
    <property type="term" value="P:positive regulation of transcription elongation by RNA polymerase II"/>
    <property type="evidence" value="ECO:0007669"/>
    <property type="project" value="TreeGrafter"/>
</dbReference>
<dbReference type="GO" id="GO:0006368">
    <property type="term" value="P:transcription elongation by RNA polymerase II"/>
    <property type="evidence" value="ECO:0007669"/>
    <property type="project" value="InterPro"/>
</dbReference>
<dbReference type="InterPro" id="IPR019464">
    <property type="entry name" value="ELL_N"/>
</dbReference>
<dbReference type="OrthoDB" id="6284217at2759"/>
<feature type="region of interest" description="Disordered" evidence="7">
    <location>
        <begin position="879"/>
        <end position="958"/>
    </location>
</feature>
<dbReference type="Pfam" id="PF07303">
    <property type="entry name" value="Occludin_ELL"/>
    <property type="match status" value="1"/>
</dbReference>
<evidence type="ECO:0000256" key="1">
    <source>
        <dbReference type="ARBA" id="ARBA00004123"/>
    </source>
</evidence>
<feature type="compositionally biased region" description="Low complexity" evidence="7">
    <location>
        <begin position="916"/>
        <end position="938"/>
    </location>
</feature>
<dbReference type="GO" id="GO:0008023">
    <property type="term" value="C:transcription elongation factor complex"/>
    <property type="evidence" value="ECO:0007669"/>
    <property type="project" value="InterPro"/>
</dbReference>
<dbReference type="PANTHER" id="PTHR23288:SF17">
    <property type="entry name" value="RNA POLYMERASE II ELONGATION FACTOR ELL"/>
    <property type="match status" value="1"/>
</dbReference>
<accession>A0A7R8YZZ9</accession>
<feature type="compositionally biased region" description="Low complexity" evidence="7">
    <location>
        <begin position="716"/>
        <end position="742"/>
    </location>
</feature>
<sequence length="958" mass="103569">MAALCTGNYGLTQNCIDTSKEYFFVKLTDSALRAVEEYQKNQGKHNSQPTIQIDGNSGVISFPSSGQQFRFSIDEIEGSFECIKQTQNQLEVQGSLPFKLRIHANDDVYETTKHRMAVAEENQKNKCTREIKPNQTDIGRKVKLKSSRHANIPPKRDPLLTSSSSSLTSGTLGSTSSQSPLSSSTTSSLLPSSSSTTASLINPASSTHQQFSTGSVTTMSPLSTSSGTSGYSSSSISPLHSSSLKSSSNSINNNLSNSSLNSSSSSKLHSNYHNNVTSASSLSSALSSAAGSGTSGITSSYYGSNNSRGSSGIGSTNNSLNSSASRRSVAGVGANQRNQRNGGRHMPDITKRKLRDRLIHLLALKPYKKPELYARLQNEGIREREKASISVILKEISTMRDNTYNLKRQMWNDVIEDWPFYTEQELQMLKRRKPQNLTPPISSDGGSSTSGQSPTSTHNGSPPPAVKRPSLDHDRYYGEPIMKKPRISHFRKDNNEINRRSGVPEPRDLPIMNSRSRESHEMRSSSYYGSNLSKHQEPEDNAMSLSYGVLGSEAARRISPRDELSNLNGHSNSSMNTSTSHHHSSIIPNSHHTINNNTSNNNNNNTNSSNKNNSTNSILSSSGGGSGGGGGNNTHHKSSPLYSSSNGNTCNSSGNNGNRISDSRQKGSSASVSSPRIGSSMGGGDMVDDSSRSGVIGHGIGDTMSPGAGSRGSAINNHSNDNVSGNHGSSNSKNKNSSSSSASKDHSGNILSATNSSKDRPTISSTPSQPLYDFSEFKSINSVEQRRTYKAEFEKDYAEYRKLLEMVEGVSKKFKMLALQLEENKNDSAAYREIRRKILSEYEKTNRDYQHQKRKARFDYLHAKLAHIKALVHDFDQTLTSSGGSAAPTQSPLQQNMGADSLTSENFGNVGGNITNSPSLSRRNGGNSSSQRISSSPIMNGNLGNSPPGLHHHLSENY</sequence>
<proteinExistence type="inferred from homology"/>
<protein>
    <recommendedName>
        <fullName evidence="8">OCEL domain-containing protein</fullName>
    </recommendedName>
</protein>
<feature type="compositionally biased region" description="Polar residues" evidence="7">
    <location>
        <begin position="666"/>
        <end position="677"/>
    </location>
</feature>
<keyword evidence="3" id="KW-0805">Transcription regulation</keyword>
<dbReference type="InterPro" id="IPR036390">
    <property type="entry name" value="WH_DNA-bd_sf"/>
</dbReference>
<dbReference type="SUPFAM" id="SSF46785">
    <property type="entry name" value="Winged helix' DNA-binding domain"/>
    <property type="match status" value="1"/>
</dbReference>
<evidence type="ECO:0000256" key="4">
    <source>
        <dbReference type="ARBA" id="ARBA00023163"/>
    </source>
</evidence>
<feature type="compositionally biased region" description="Polar residues" evidence="7">
    <location>
        <begin position="879"/>
        <end position="915"/>
    </location>
</feature>
<feature type="compositionally biased region" description="Polar residues" evidence="7">
    <location>
        <begin position="750"/>
        <end position="769"/>
    </location>
</feature>
<evidence type="ECO:0000256" key="2">
    <source>
        <dbReference type="ARBA" id="ARBA00009171"/>
    </source>
</evidence>
<feature type="compositionally biased region" description="Low complexity" evidence="7">
    <location>
        <begin position="568"/>
        <end position="621"/>
    </location>
</feature>
<feature type="compositionally biased region" description="Low complexity" evidence="7">
    <location>
        <begin position="159"/>
        <end position="200"/>
    </location>
</feature>
<keyword evidence="10" id="KW-1185">Reference proteome</keyword>
<evidence type="ECO:0000256" key="7">
    <source>
        <dbReference type="SAM" id="MobiDB-lite"/>
    </source>
</evidence>
<dbReference type="FunCoup" id="A0A7R8YZZ9">
    <property type="interactions" value="1286"/>
</dbReference>
<reference evidence="9 10" key="1">
    <citation type="submission" date="2020-11" db="EMBL/GenBank/DDBJ databases">
        <authorList>
            <person name="Wallbank WR R."/>
            <person name="Pardo Diaz C."/>
            <person name="Kozak K."/>
            <person name="Martin S."/>
            <person name="Jiggins C."/>
            <person name="Moest M."/>
            <person name="Warren A I."/>
            <person name="Generalovic N T."/>
            <person name="Byers J.R.P. K."/>
            <person name="Montejo-Kovacevich G."/>
            <person name="Yen C E."/>
        </authorList>
    </citation>
    <scope>NUCLEOTIDE SEQUENCE [LARGE SCALE GENOMIC DNA]</scope>
</reference>
<dbReference type="SUPFAM" id="SSF144292">
    <property type="entry name" value="occludin/ELL-like"/>
    <property type="match status" value="1"/>
</dbReference>
<dbReference type="Gene3D" id="6.10.140.340">
    <property type="match status" value="1"/>
</dbReference>
<dbReference type="Gene3D" id="1.10.10.2670">
    <property type="entry name" value="E3 ubiquitin-protein ligase"/>
    <property type="match status" value="1"/>
</dbReference>
<organism evidence="9 10">
    <name type="scientific">Hermetia illucens</name>
    <name type="common">Black soldier fly</name>
    <dbReference type="NCBI Taxonomy" id="343691"/>
    <lineage>
        <taxon>Eukaryota</taxon>
        <taxon>Metazoa</taxon>
        <taxon>Ecdysozoa</taxon>
        <taxon>Arthropoda</taxon>
        <taxon>Hexapoda</taxon>
        <taxon>Insecta</taxon>
        <taxon>Pterygota</taxon>
        <taxon>Neoptera</taxon>
        <taxon>Endopterygota</taxon>
        <taxon>Diptera</taxon>
        <taxon>Brachycera</taxon>
        <taxon>Stratiomyomorpha</taxon>
        <taxon>Stratiomyidae</taxon>
        <taxon>Hermetiinae</taxon>
        <taxon>Hermetia</taxon>
    </lineage>
</organism>
<dbReference type="AlphaFoldDB" id="A0A7R8YZZ9"/>
<dbReference type="PROSITE" id="PS51980">
    <property type="entry name" value="OCEL"/>
    <property type="match status" value="1"/>
</dbReference>
<evidence type="ECO:0000256" key="3">
    <source>
        <dbReference type="ARBA" id="ARBA00023015"/>
    </source>
</evidence>
<evidence type="ECO:0000256" key="6">
    <source>
        <dbReference type="PROSITE-ProRule" id="PRU01324"/>
    </source>
</evidence>
<feature type="compositionally biased region" description="Basic and acidic residues" evidence="7">
    <location>
        <begin position="120"/>
        <end position="132"/>
    </location>
</feature>
<feature type="compositionally biased region" description="Low complexity" evidence="7">
    <location>
        <begin position="643"/>
        <end position="658"/>
    </location>
</feature>
<comment type="similarity">
    <text evidence="2 6">Belongs to the ELL/occludin family.</text>
</comment>
<feature type="compositionally biased region" description="Basic and acidic residues" evidence="7">
    <location>
        <begin position="490"/>
        <end position="499"/>
    </location>
</feature>
<feature type="region of interest" description="Disordered" evidence="7">
    <location>
        <begin position="120"/>
        <end position="250"/>
    </location>
</feature>
<dbReference type="Proteomes" id="UP000594454">
    <property type="component" value="Chromosome 4"/>
</dbReference>
<evidence type="ECO:0000259" key="8">
    <source>
        <dbReference type="PROSITE" id="PS51980"/>
    </source>
</evidence>
<feature type="compositionally biased region" description="Gly residues" evidence="7">
    <location>
        <begin position="622"/>
        <end position="632"/>
    </location>
</feature>
<dbReference type="InterPro" id="IPR042065">
    <property type="entry name" value="E3_ELL-like"/>
</dbReference>
<gene>
    <name evidence="9" type="ORF">HERILL_LOCUS10890</name>
</gene>
<feature type="region of interest" description="Disordered" evidence="7">
    <location>
        <begin position="307"/>
        <end position="348"/>
    </location>
</feature>